<comment type="caution">
    <text evidence="2">The sequence shown here is derived from an EMBL/GenBank/DDBJ whole genome shotgun (WGS) entry which is preliminary data.</text>
</comment>
<dbReference type="EMBL" id="CAJVCH010571658">
    <property type="protein sequence ID" value="CAG7838175.1"/>
    <property type="molecule type" value="Genomic_DNA"/>
</dbReference>
<name>A0A8J2MFW9_9HEXA</name>
<evidence type="ECO:0000313" key="3">
    <source>
        <dbReference type="Proteomes" id="UP000708208"/>
    </source>
</evidence>
<sequence length="763" mass="81781">MDTDLEETHTTSSSISSFCGSGPTTLKYSSATLSEFSRRPLASSANRSPEFLMDWNETGNMFAIKTNPEVSANPDSTRGWHTTVAYPFVDLDETGTTAMYIVVPNRTKHAKSSESSSYSFNTEDMQNFPQNLTQDSCIEFKNVDYRFVYEGSDTPTLTSQNGLSDAVSSESEKPIPRKVGTLTKIISEIVLLNVNNVAPALKRIHSECSLKEYAKKFKLLSMDNEIKSDKTILDENQNFVALPDRPTQVFTVAFGPSQDNSNCCDPCCCCNDCCCDPCCCEKDIIRIRIQKKRRKPVPRPPTPDPSLPRLRIPLRKPVREPHNPADYKKSPPPKKHRKPAWNSNPPDSPKKEKPPGRPLKETPSKENEPPPDDTTPPEQSPPAQGQKSPPAPGVKRPSAPGMKRPSTPGVKTPPPSGVMTPPPPPGTWPPPPGGTWPPPPGGTWPPPPGGTGPPPPGGTWPPPPGGTWPPPPGGTWPPPPGGTWPPQPGGTWPPPPGGTGPPPPGGTGPPPQGGAWPPPSGGAWPPPTAGSWPPTPGGVTPPQKSKNSVPGSSNPMPENFCPCQCPPPGSSWPGSNPYQFPLPNVPMPGAIGYPYPQTAPSGMPSYDPIGYASPGGSKTSNSLRKALSPSRNDLTNPSQYDLQTIFASKNRSVSPKPSSTQLSKSRSFGSSGSKRPYYHNSVQPLNKSLENTYPPSPQYPYHSGYSIPPTISSSGTVLHPGSVTSPYMYPPQYSPPQGTPVGISCTREEEGRRDEVSVGKKII</sequence>
<proteinExistence type="predicted"/>
<feature type="compositionally biased region" description="Basic and acidic residues" evidence="1">
    <location>
        <begin position="348"/>
        <end position="368"/>
    </location>
</feature>
<feature type="compositionally biased region" description="Low complexity" evidence="1">
    <location>
        <begin position="663"/>
        <end position="675"/>
    </location>
</feature>
<feature type="compositionally biased region" description="Basic and acidic residues" evidence="1">
    <location>
        <begin position="317"/>
        <end position="329"/>
    </location>
</feature>
<organism evidence="2 3">
    <name type="scientific">Allacma fusca</name>
    <dbReference type="NCBI Taxonomy" id="39272"/>
    <lineage>
        <taxon>Eukaryota</taxon>
        <taxon>Metazoa</taxon>
        <taxon>Ecdysozoa</taxon>
        <taxon>Arthropoda</taxon>
        <taxon>Hexapoda</taxon>
        <taxon>Collembola</taxon>
        <taxon>Symphypleona</taxon>
        <taxon>Sminthuridae</taxon>
        <taxon>Allacma</taxon>
    </lineage>
</organism>
<evidence type="ECO:0000256" key="1">
    <source>
        <dbReference type="SAM" id="MobiDB-lite"/>
    </source>
</evidence>
<feature type="compositionally biased region" description="Polar residues" evidence="1">
    <location>
        <begin position="616"/>
        <end position="662"/>
    </location>
</feature>
<dbReference type="AlphaFoldDB" id="A0A8J2MFW9"/>
<accession>A0A8J2MFW9</accession>
<feature type="compositionally biased region" description="Polar residues" evidence="1">
    <location>
        <begin position="680"/>
        <end position="693"/>
    </location>
</feature>
<evidence type="ECO:0000313" key="2">
    <source>
        <dbReference type="EMBL" id="CAG7838175.1"/>
    </source>
</evidence>
<feature type="compositionally biased region" description="Basic and acidic residues" evidence="1">
    <location>
        <begin position="746"/>
        <end position="763"/>
    </location>
</feature>
<feature type="compositionally biased region" description="Pro residues" evidence="1">
    <location>
        <begin position="728"/>
        <end position="738"/>
    </location>
</feature>
<feature type="compositionally biased region" description="Pro residues" evidence="1">
    <location>
        <begin position="411"/>
        <end position="536"/>
    </location>
</feature>
<feature type="compositionally biased region" description="Polar residues" evidence="1">
    <location>
        <begin position="542"/>
        <end position="556"/>
    </location>
</feature>
<feature type="region of interest" description="Disordered" evidence="1">
    <location>
        <begin position="291"/>
        <end position="763"/>
    </location>
</feature>
<dbReference type="Proteomes" id="UP000708208">
    <property type="component" value="Unassembled WGS sequence"/>
</dbReference>
<protein>
    <submittedName>
        <fullName evidence="2">Uncharacterized protein</fullName>
    </submittedName>
</protein>
<keyword evidence="3" id="KW-1185">Reference proteome</keyword>
<gene>
    <name evidence="2" type="ORF">AFUS01_LOCUS47170</name>
</gene>
<reference evidence="2" key="1">
    <citation type="submission" date="2021-06" db="EMBL/GenBank/DDBJ databases">
        <authorList>
            <person name="Hodson N. C."/>
            <person name="Mongue J. A."/>
            <person name="Jaron S. K."/>
        </authorList>
    </citation>
    <scope>NUCLEOTIDE SEQUENCE</scope>
</reference>